<dbReference type="Proteomes" id="UP000770717">
    <property type="component" value="Unassembled WGS sequence"/>
</dbReference>
<comment type="caution">
    <text evidence="2">The sequence shown here is derived from an EMBL/GenBank/DDBJ whole genome shotgun (WGS) entry which is preliminary data.</text>
</comment>
<proteinExistence type="predicted"/>
<evidence type="ECO:0000313" key="2">
    <source>
        <dbReference type="EMBL" id="KAG9460501.1"/>
    </source>
</evidence>
<name>A0A8J6B4D4_ELECQ</name>
<organism evidence="2 3">
    <name type="scientific">Eleutherodactylus coqui</name>
    <name type="common">Puerto Rican coqui</name>
    <dbReference type="NCBI Taxonomy" id="57060"/>
    <lineage>
        <taxon>Eukaryota</taxon>
        <taxon>Metazoa</taxon>
        <taxon>Chordata</taxon>
        <taxon>Craniata</taxon>
        <taxon>Vertebrata</taxon>
        <taxon>Euteleostomi</taxon>
        <taxon>Amphibia</taxon>
        <taxon>Batrachia</taxon>
        <taxon>Anura</taxon>
        <taxon>Neobatrachia</taxon>
        <taxon>Hyloidea</taxon>
        <taxon>Eleutherodactylidae</taxon>
        <taxon>Eleutherodactylinae</taxon>
        <taxon>Eleutherodactylus</taxon>
        <taxon>Eleutherodactylus</taxon>
    </lineage>
</organism>
<evidence type="ECO:0000256" key="1">
    <source>
        <dbReference type="SAM" id="MobiDB-lite"/>
    </source>
</evidence>
<gene>
    <name evidence="2" type="ORF">GDO78_021440</name>
</gene>
<feature type="compositionally biased region" description="Gly residues" evidence="1">
    <location>
        <begin position="1"/>
        <end position="10"/>
    </location>
</feature>
<accession>A0A8J6B4D4</accession>
<sequence length="103" mass="10746">MYGCGSGGHYSGRWFKAQGGGRGPGRGNAERGVWPHHVATPTRRVGVASSGGHAHVTLGAWLHCLHVGGVASSAMHATLPPPPAQVKGDDIREAAYWGQRART</sequence>
<feature type="region of interest" description="Disordered" evidence="1">
    <location>
        <begin position="1"/>
        <end position="36"/>
    </location>
</feature>
<evidence type="ECO:0000313" key="3">
    <source>
        <dbReference type="Proteomes" id="UP000770717"/>
    </source>
</evidence>
<reference evidence="2" key="1">
    <citation type="thesis" date="2020" institute="ProQuest LLC" country="789 East Eisenhower Parkway, Ann Arbor, MI, USA">
        <title>Comparative Genomics and Chromosome Evolution.</title>
        <authorList>
            <person name="Mudd A.B."/>
        </authorList>
    </citation>
    <scope>NUCLEOTIDE SEQUENCE</scope>
    <source>
        <strain evidence="2">HN-11 Male</strain>
        <tissue evidence="2">Kidney and liver</tissue>
    </source>
</reference>
<protein>
    <submittedName>
        <fullName evidence="2">Uncharacterized protein</fullName>
    </submittedName>
</protein>
<dbReference type="EMBL" id="WNTK01063818">
    <property type="protein sequence ID" value="KAG9460501.1"/>
    <property type="molecule type" value="Genomic_DNA"/>
</dbReference>
<keyword evidence="3" id="KW-1185">Reference proteome</keyword>
<dbReference type="AlphaFoldDB" id="A0A8J6B4D4"/>